<dbReference type="AlphaFoldDB" id="A0A8H7S111"/>
<name>A0A8H7S111_9FUNG</name>
<proteinExistence type="predicted"/>
<gene>
    <name evidence="1" type="ORF">INT45_005376</name>
</gene>
<dbReference type="OrthoDB" id="2261776at2759"/>
<reference evidence="1 2" key="1">
    <citation type="submission" date="2020-12" db="EMBL/GenBank/DDBJ databases">
        <title>Metabolic potential, ecology and presence of endohyphal bacteria is reflected in genomic diversity of Mucoromycotina.</title>
        <authorList>
            <person name="Muszewska A."/>
            <person name="Okrasinska A."/>
            <person name="Steczkiewicz K."/>
            <person name="Drgas O."/>
            <person name="Orlowska M."/>
            <person name="Perlinska-Lenart U."/>
            <person name="Aleksandrzak-Piekarczyk T."/>
            <person name="Szatraj K."/>
            <person name="Zielenkiewicz U."/>
            <person name="Pilsyk S."/>
            <person name="Malc E."/>
            <person name="Mieczkowski P."/>
            <person name="Kruszewska J.S."/>
            <person name="Biernat P."/>
            <person name="Pawlowska J."/>
        </authorList>
    </citation>
    <scope>NUCLEOTIDE SEQUENCE [LARGE SCALE GENOMIC DNA]</scope>
    <source>
        <strain evidence="1 2">CBS 142.35</strain>
    </source>
</reference>
<comment type="caution">
    <text evidence="1">The sequence shown here is derived from an EMBL/GenBank/DDBJ whole genome shotgun (WGS) entry which is preliminary data.</text>
</comment>
<protein>
    <submittedName>
        <fullName evidence="1">Uncharacterized protein</fullName>
    </submittedName>
</protein>
<organism evidence="1 2">
    <name type="scientific">Circinella minor</name>
    <dbReference type="NCBI Taxonomy" id="1195481"/>
    <lineage>
        <taxon>Eukaryota</taxon>
        <taxon>Fungi</taxon>
        <taxon>Fungi incertae sedis</taxon>
        <taxon>Mucoromycota</taxon>
        <taxon>Mucoromycotina</taxon>
        <taxon>Mucoromycetes</taxon>
        <taxon>Mucorales</taxon>
        <taxon>Lichtheimiaceae</taxon>
        <taxon>Circinella</taxon>
    </lineage>
</organism>
<dbReference type="Proteomes" id="UP000646827">
    <property type="component" value="Unassembled WGS sequence"/>
</dbReference>
<evidence type="ECO:0000313" key="2">
    <source>
        <dbReference type="Proteomes" id="UP000646827"/>
    </source>
</evidence>
<keyword evidence="2" id="KW-1185">Reference proteome</keyword>
<sequence length="77" mass="9070">MDIDDNRLPLLVYGSDAIMMFKDFEPGSPTDSHKLKLLMFLSKICSPDLYFDLGIKSYVVPNRGRKYRIDRTEFRFM</sequence>
<accession>A0A8H7S111</accession>
<evidence type="ECO:0000313" key="1">
    <source>
        <dbReference type="EMBL" id="KAG2220203.1"/>
    </source>
</evidence>
<dbReference type="EMBL" id="JAEPRB010000149">
    <property type="protein sequence ID" value="KAG2220203.1"/>
    <property type="molecule type" value="Genomic_DNA"/>
</dbReference>